<proteinExistence type="predicted"/>
<evidence type="ECO:0000313" key="1">
    <source>
        <dbReference type="EMBL" id="TCU20301.1"/>
    </source>
</evidence>
<organism evidence="1 2">
    <name type="scientific">Rhizobium sullae</name>
    <name type="common">Rhizobium hedysari</name>
    <dbReference type="NCBI Taxonomy" id="50338"/>
    <lineage>
        <taxon>Bacteria</taxon>
        <taxon>Pseudomonadati</taxon>
        <taxon>Pseudomonadota</taxon>
        <taxon>Alphaproteobacteria</taxon>
        <taxon>Hyphomicrobiales</taxon>
        <taxon>Rhizobiaceae</taxon>
        <taxon>Rhizobium/Agrobacterium group</taxon>
        <taxon>Rhizobium</taxon>
    </lineage>
</organism>
<name>A0A4R3QFN9_RHISU</name>
<dbReference type="AlphaFoldDB" id="A0A4R3QFN9"/>
<dbReference type="EMBL" id="SMBH01000001">
    <property type="protein sequence ID" value="TCU20301.1"/>
    <property type="molecule type" value="Genomic_DNA"/>
</dbReference>
<evidence type="ECO:0000313" key="2">
    <source>
        <dbReference type="Proteomes" id="UP000294576"/>
    </source>
</evidence>
<comment type="caution">
    <text evidence="1">The sequence shown here is derived from an EMBL/GenBank/DDBJ whole genome shotgun (WGS) entry which is preliminary data.</text>
</comment>
<dbReference type="RefSeq" id="WP_165928077.1">
    <property type="nucleotide sequence ID" value="NZ_SMBH01000001.1"/>
</dbReference>
<dbReference type="Proteomes" id="UP000294576">
    <property type="component" value="Unassembled WGS sequence"/>
</dbReference>
<gene>
    <name evidence="1" type="ORF">EV132_101365</name>
</gene>
<protein>
    <submittedName>
        <fullName evidence="1">Uncharacterized protein</fullName>
    </submittedName>
</protein>
<sequence>MSDMADEMEARLNAHRRLFVSLLTIIAGDPKFHQALESLVRDNETVSDQEEDPGVEPSRAFAIQGLANDEIRAILKDALARVLAEKQNAPPKRLRSEIDVAAVGRSVIDLSGRIDDLAERQSCSMPATRVLKESEAGYHLRRQRASEIFRSLRSNGK</sequence>
<reference evidence="1 2" key="1">
    <citation type="submission" date="2019-03" db="EMBL/GenBank/DDBJ databases">
        <title>Genomic Encyclopedia of Type Strains, Phase IV (KMG-V): Genome sequencing to study the core and pangenomes of soil and plant-associated prokaryotes.</title>
        <authorList>
            <person name="Whitman W."/>
        </authorList>
    </citation>
    <scope>NUCLEOTIDE SEQUENCE [LARGE SCALE GENOMIC DNA]</scope>
    <source>
        <strain evidence="1 2">Hc14</strain>
    </source>
</reference>
<accession>A0A4R3QFN9</accession>